<gene>
    <name evidence="2" type="ORF">CY34DRAFT_269172</name>
</gene>
<sequence length="125" mass="14039">MFNSDEDFLDDFVLDDQTLAILDKEESRFEESKRVGEPDVDSDSDDLSPPPAKRQKLDTGPPHNCSVVSRSPDDTEHLPDITVCGDDTYRAELPIASAPQATSDARVTETDKRLFCLRKQKNEIK</sequence>
<dbReference type="EMBL" id="KN835302">
    <property type="protein sequence ID" value="KIK40459.1"/>
    <property type="molecule type" value="Genomic_DNA"/>
</dbReference>
<accession>A0A0D0AR23</accession>
<evidence type="ECO:0000313" key="2">
    <source>
        <dbReference type="EMBL" id="KIK40459.1"/>
    </source>
</evidence>
<dbReference type="OrthoDB" id="2687841at2759"/>
<feature type="compositionally biased region" description="Basic and acidic residues" evidence="1">
    <location>
        <begin position="24"/>
        <end position="37"/>
    </location>
</feature>
<evidence type="ECO:0000313" key="3">
    <source>
        <dbReference type="Proteomes" id="UP000054485"/>
    </source>
</evidence>
<reference evidence="3" key="2">
    <citation type="submission" date="2015-01" db="EMBL/GenBank/DDBJ databases">
        <title>Evolutionary Origins and Diversification of the Mycorrhizal Mutualists.</title>
        <authorList>
            <consortium name="DOE Joint Genome Institute"/>
            <consortium name="Mycorrhizal Genomics Consortium"/>
            <person name="Kohler A."/>
            <person name="Kuo A."/>
            <person name="Nagy L.G."/>
            <person name="Floudas D."/>
            <person name="Copeland A."/>
            <person name="Barry K.W."/>
            <person name="Cichocki N."/>
            <person name="Veneault-Fourrey C."/>
            <person name="LaButti K."/>
            <person name="Lindquist E.A."/>
            <person name="Lipzen A."/>
            <person name="Lundell T."/>
            <person name="Morin E."/>
            <person name="Murat C."/>
            <person name="Riley R."/>
            <person name="Ohm R."/>
            <person name="Sun H."/>
            <person name="Tunlid A."/>
            <person name="Henrissat B."/>
            <person name="Grigoriev I.V."/>
            <person name="Hibbett D.S."/>
            <person name="Martin F."/>
        </authorList>
    </citation>
    <scope>NUCLEOTIDE SEQUENCE [LARGE SCALE GENOMIC DNA]</scope>
    <source>
        <strain evidence="3">UH-Slu-Lm8-n1</strain>
    </source>
</reference>
<dbReference type="HOGENOM" id="CLU_1994103_0_0_1"/>
<dbReference type="InParanoid" id="A0A0D0AR23"/>
<name>A0A0D0AR23_9AGAM</name>
<protein>
    <submittedName>
        <fullName evidence="2">Uncharacterized protein</fullName>
    </submittedName>
</protein>
<reference evidence="2 3" key="1">
    <citation type="submission" date="2014-04" db="EMBL/GenBank/DDBJ databases">
        <authorList>
            <consortium name="DOE Joint Genome Institute"/>
            <person name="Kuo A."/>
            <person name="Ruytinx J."/>
            <person name="Rineau F."/>
            <person name="Colpaert J."/>
            <person name="Kohler A."/>
            <person name="Nagy L.G."/>
            <person name="Floudas D."/>
            <person name="Copeland A."/>
            <person name="Barry K.W."/>
            <person name="Cichocki N."/>
            <person name="Veneault-Fourrey C."/>
            <person name="LaButti K."/>
            <person name="Lindquist E.A."/>
            <person name="Lipzen A."/>
            <person name="Lundell T."/>
            <person name="Morin E."/>
            <person name="Murat C."/>
            <person name="Sun H."/>
            <person name="Tunlid A."/>
            <person name="Henrissat B."/>
            <person name="Grigoriev I.V."/>
            <person name="Hibbett D.S."/>
            <person name="Martin F."/>
            <person name="Nordberg H.P."/>
            <person name="Cantor M.N."/>
            <person name="Hua S.X."/>
        </authorList>
    </citation>
    <scope>NUCLEOTIDE SEQUENCE [LARGE SCALE GENOMIC DNA]</scope>
    <source>
        <strain evidence="2 3">UH-Slu-Lm8-n1</strain>
    </source>
</reference>
<dbReference type="AlphaFoldDB" id="A0A0D0AR23"/>
<feature type="region of interest" description="Disordered" evidence="1">
    <location>
        <begin position="24"/>
        <end position="79"/>
    </location>
</feature>
<evidence type="ECO:0000256" key="1">
    <source>
        <dbReference type="SAM" id="MobiDB-lite"/>
    </source>
</evidence>
<keyword evidence="3" id="KW-1185">Reference proteome</keyword>
<organism evidence="2 3">
    <name type="scientific">Suillus luteus UH-Slu-Lm8-n1</name>
    <dbReference type="NCBI Taxonomy" id="930992"/>
    <lineage>
        <taxon>Eukaryota</taxon>
        <taxon>Fungi</taxon>
        <taxon>Dikarya</taxon>
        <taxon>Basidiomycota</taxon>
        <taxon>Agaricomycotina</taxon>
        <taxon>Agaricomycetes</taxon>
        <taxon>Agaricomycetidae</taxon>
        <taxon>Boletales</taxon>
        <taxon>Suillineae</taxon>
        <taxon>Suillaceae</taxon>
        <taxon>Suillus</taxon>
    </lineage>
</organism>
<dbReference type="Proteomes" id="UP000054485">
    <property type="component" value="Unassembled WGS sequence"/>
</dbReference>
<proteinExistence type="predicted"/>